<sequence length="269" mass="30818">MAKLFTDTALGEHTRGLLIQAARTPDDFILLEAMQHNDIRHACQPIRHTESNEVTFQHLTLRFGSNNEQSVYRFDLSDEMRYALDLFGLLLAIKHIKFQQETIIPSLINPLVVPLQAETLLNWEPGHQFLTALYEHHGKAMRDIVPCIQLFQPHLDPEQLSALLRWLHDASLAVWVDLRLPTPYLPLLDKTPPAAIKMAQMSEDTSFKQGLLPVIRFLRQNDIDFVAGRVATQHDLIRFRRLGAGYYFGYISDIPTSFSAPRKLKLVQS</sequence>
<reference evidence="1 2" key="1">
    <citation type="submission" date="2014-04" db="EMBL/GenBank/DDBJ databases">
        <title>Draft genome sequence of Photobacterium halotolerans S2753: a solonamide, ngercheumicin and holomycin producer.</title>
        <authorList>
            <person name="Machado H.R."/>
            <person name="Gram L."/>
        </authorList>
    </citation>
    <scope>NUCLEOTIDE SEQUENCE [LARGE SCALE GENOMIC DNA]</scope>
    <source>
        <strain evidence="1 2">S2753</strain>
    </source>
</reference>
<dbReference type="RefSeq" id="WP_051642020.1">
    <property type="nucleotide sequence ID" value="NZ_JAGSGC010000006.1"/>
</dbReference>
<dbReference type="Proteomes" id="UP000027192">
    <property type="component" value="Unassembled WGS sequence"/>
</dbReference>
<name>A0A066RMM7_9GAMM</name>
<protein>
    <recommendedName>
        <fullName evidence="3">EAL domain-containing protein</fullName>
    </recommendedName>
</protein>
<evidence type="ECO:0000313" key="1">
    <source>
        <dbReference type="EMBL" id="KDM91604.1"/>
    </source>
</evidence>
<dbReference type="OrthoDB" id="5812606at2"/>
<comment type="caution">
    <text evidence="1">The sequence shown here is derived from an EMBL/GenBank/DDBJ whole genome shotgun (WGS) entry which is preliminary data.</text>
</comment>
<dbReference type="Gene3D" id="3.20.20.450">
    <property type="entry name" value="EAL domain"/>
    <property type="match status" value="1"/>
</dbReference>
<organism evidence="1 2">
    <name type="scientific">Photobacterium galatheae</name>
    <dbReference type="NCBI Taxonomy" id="1654360"/>
    <lineage>
        <taxon>Bacteria</taxon>
        <taxon>Pseudomonadati</taxon>
        <taxon>Pseudomonadota</taxon>
        <taxon>Gammaproteobacteria</taxon>
        <taxon>Vibrionales</taxon>
        <taxon>Vibrionaceae</taxon>
        <taxon>Photobacterium</taxon>
    </lineage>
</organism>
<dbReference type="STRING" id="1654360.EA58_11310"/>
<dbReference type="SUPFAM" id="SSF141868">
    <property type="entry name" value="EAL domain-like"/>
    <property type="match status" value="1"/>
</dbReference>
<evidence type="ECO:0008006" key="3">
    <source>
        <dbReference type="Google" id="ProtNLM"/>
    </source>
</evidence>
<proteinExistence type="predicted"/>
<dbReference type="AlphaFoldDB" id="A0A066RMM7"/>
<gene>
    <name evidence="1" type="ORF">EA58_11310</name>
</gene>
<dbReference type="InterPro" id="IPR035919">
    <property type="entry name" value="EAL_sf"/>
</dbReference>
<evidence type="ECO:0000313" key="2">
    <source>
        <dbReference type="Proteomes" id="UP000027192"/>
    </source>
</evidence>
<keyword evidence="2" id="KW-1185">Reference proteome</keyword>
<dbReference type="EMBL" id="JMIB01000021">
    <property type="protein sequence ID" value="KDM91604.1"/>
    <property type="molecule type" value="Genomic_DNA"/>
</dbReference>
<accession>A0A066RMM7</accession>